<evidence type="ECO:0000256" key="2">
    <source>
        <dbReference type="ARBA" id="ARBA00009323"/>
    </source>
</evidence>
<dbReference type="EMBL" id="JBHSKN010000016">
    <property type="protein sequence ID" value="MFC5241967.1"/>
    <property type="molecule type" value="Genomic_DNA"/>
</dbReference>
<comment type="caution">
    <text evidence="7">The sequence shown here is derived from an EMBL/GenBank/DDBJ whole genome shotgun (WGS) entry which is preliminary data.</text>
</comment>
<dbReference type="Proteomes" id="UP001596035">
    <property type="component" value="Unassembled WGS sequence"/>
</dbReference>
<sequence length="156" mass="16590">MKKPSGVPPRRSSVSLCTTHLLMHDMTGGRRVPVPICLAYSTEDPYTVYLDSHARAETQVTWAVSRDLLTAGIRGRAGGGDVSVCPGHDGDAGSVHLLLAGHGGTPDGDPVLLRARTPDIEAFLQWTEHVVPPGREGEYLDLDTLIGHLLDHGPGA</sequence>
<gene>
    <name evidence="7" type="ORF">ACFPWV_18960</name>
</gene>
<dbReference type="Pfam" id="PF04686">
    <property type="entry name" value="SsgA"/>
    <property type="match status" value="1"/>
</dbReference>
<evidence type="ECO:0000313" key="7">
    <source>
        <dbReference type="EMBL" id="MFC5241967.1"/>
    </source>
</evidence>
<protein>
    <submittedName>
        <fullName evidence="7">SsgA family sporulation/cell division regulator</fullName>
    </submittedName>
</protein>
<evidence type="ECO:0000256" key="4">
    <source>
        <dbReference type="ARBA" id="ARBA00022969"/>
    </source>
</evidence>
<organism evidence="7 8">
    <name type="scientific">Streptomyces atrovirens</name>
    <dbReference type="NCBI Taxonomy" id="285556"/>
    <lineage>
        <taxon>Bacteria</taxon>
        <taxon>Bacillati</taxon>
        <taxon>Actinomycetota</taxon>
        <taxon>Actinomycetes</taxon>
        <taxon>Kitasatosporales</taxon>
        <taxon>Streptomycetaceae</taxon>
        <taxon>Streptomyces</taxon>
    </lineage>
</organism>
<name>A0ABW0DWU6_9ACTN</name>
<keyword evidence="3" id="KW-0132">Cell division</keyword>
<evidence type="ECO:0000256" key="3">
    <source>
        <dbReference type="ARBA" id="ARBA00022618"/>
    </source>
</evidence>
<keyword evidence="4" id="KW-0749">Sporulation</keyword>
<dbReference type="InterPro" id="IPR038658">
    <property type="entry name" value="SsgB_sf"/>
</dbReference>
<proteinExistence type="inferred from homology"/>
<evidence type="ECO:0000313" key="8">
    <source>
        <dbReference type="Proteomes" id="UP001596035"/>
    </source>
</evidence>
<comment type="similarity">
    <text evidence="2">Belongs to the SsgA family.</text>
</comment>
<evidence type="ECO:0000256" key="6">
    <source>
        <dbReference type="ARBA" id="ARBA00023306"/>
    </source>
</evidence>
<keyword evidence="5" id="KW-0717">Septation</keyword>
<dbReference type="RefSeq" id="WP_344560367.1">
    <property type="nucleotide sequence ID" value="NZ_BAAATG010000017.1"/>
</dbReference>
<reference evidence="8" key="1">
    <citation type="journal article" date="2019" name="Int. J. Syst. Evol. Microbiol.">
        <title>The Global Catalogue of Microorganisms (GCM) 10K type strain sequencing project: providing services to taxonomists for standard genome sequencing and annotation.</title>
        <authorList>
            <consortium name="The Broad Institute Genomics Platform"/>
            <consortium name="The Broad Institute Genome Sequencing Center for Infectious Disease"/>
            <person name="Wu L."/>
            <person name="Ma J."/>
        </authorList>
    </citation>
    <scope>NUCLEOTIDE SEQUENCE [LARGE SCALE GENOMIC DNA]</scope>
    <source>
        <strain evidence="8">CGMCC 4.7131</strain>
    </source>
</reference>
<evidence type="ECO:0000256" key="1">
    <source>
        <dbReference type="ARBA" id="ARBA00004431"/>
    </source>
</evidence>
<dbReference type="Gene3D" id="2.30.31.20">
    <property type="entry name" value="Sporulation-specific cell division protein SsgB"/>
    <property type="match status" value="1"/>
</dbReference>
<comment type="subcellular location">
    <subcellularLocation>
        <location evidence="1">Cell septum</location>
    </subcellularLocation>
</comment>
<evidence type="ECO:0000256" key="5">
    <source>
        <dbReference type="ARBA" id="ARBA00023210"/>
    </source>
</evidence>
<keyword evidence="8" id="KW-1185">Reference proteome</keyword>
<keyword evidence="6" id="KW-0131">Cell cycle</keyword>
<accession>A0ABW0DWU6</accession>
<dbReference type="InterPro" id="IPR006776">
    <property type="entry name" value="SsgB"/>
</dbReference>